<feature type="domain" description="Nucleoprotein TPR/MPL1" evidence="7">
    <location>
        <begin position="163"/>
        <end position="242"/>
    </location>
</feature>
<evidence type="ECO:0000259" key="8">
    <source>
        <dbReference type="Pfam" id="PF25785"/>
    </source>
</evidence>
<name>A0AAV7DSN7_ARIFI</name>
<dbReference type="Proteomes" id="UP000825729">
    <property type="component" value="Unassembled WGS sequence"/>
</dbReference>
<feature type="coiled-coil region" evidence="4">
    <location>
        <begin position="680"/>
        <end position="721"/>
    </location>
</feature>
<keyword evidence="2 4" id="KW-0175">Coiled coil</keyword>
<reference evidence="9 10" key="1">
    <citation type="submission" date="2021-07" db="EMBL/GenBank/DDBJ databases">
        <title>The Aristolochia fimbriata genome: insights into angiosperm evolution, floral development and chemical biosynthesis.</title>
        <authorList>
            <person name="Jiao Y."/>
        </authorList>
    </citation>
    <scope>NUCLEOTIDE SEQUENCE [LARGE SCALE GENOMIC DNA]</scope>
    <source>
        <strain evidence="9">IBCAS-2021</strain>
        <tissue evidence="9">Leaf</tissue>
    </source>
</reference>
<feature type="compositionally biased region" description="Low complexity" evidence="5">
    <location>
        <begin position="1978"/>
        <end position="1988"/>
    </location>
</feature>
<feature type="coiled-coil region" evidence="4">
    <location>
        <begin position="484"/>
        <end position="532"/>
    </location>
</feature>
<dbReference type="InterPro" id="IPR057974">
    <property type="entry name" value="NUA/TPR/MLP1-2-like_dom"/>
</dbReference>
<dbReference type="EMBL" id="JAINDJ010000008">
    <property type="protein sequence ID" value="KAG9439273.1"/>
    <property type="molecule type" value="Genomic_DNA"/>
</dbReference>
<feature type="domain" description="Nucleoprotein TPR/MLP1-2" evidence="6">
    <location>
        <begin position="1045"/>
        <end position="1172"/>
    </location>
</feature>
<keyword evidence="3" id="KW-0539">Nucleus</keyword>
<evidence type="ECO:0000259" key="6">
    <source>
        <dbReference type="Pfam" id="PF07926"/>
    </source>
</evidence>
<evidence type="ECO:0000313" key="9">
    <source>
        <dbReference type="EMBL" id="KAG9439273.1"/>
    </source>
</evidence>
<feature type="coiled-coil region" evidence="4">
    <location>
        <begin position="109"/>
        <end position="178"/>
    </location>
</feature>
<dbReference type="InterPro" id="IPR012929">
    <property type="entry name" value="Nucleoprot-TPR/MLP1-2_dom"/>
</dbReference>
<dbReference type="PANTHER" id="PTHR18898:SF2">
    <property type="entry name" value="NUCLEOPROTEIN TPR"/>
    <property type="match status" value="1"/>
</dbReference>
<evidence type="ECO:0000313" key="10">
    <source>
        <dbReference type="Proteomes" id="UP000825729"/>
    </source>
</evidence>
<evidence type="ECO:0000256" key="3">
    <source>
        <dbReference type="ARBA" id="ARBA00023242"/>
    </source>
</evidence>
<feature type="compositionally biased region" description="Acidic residues" evidence="5">
    <location>
        <begin position="1874"/>
        <end position="1883"/>
    </location>
</feature>
<keyword evidence="10" id="KW-1185">Reference proteome</keyword>
<feature type="coiled-coil region" evidence="4">
    <location>
        <begin position="292"/>
        <end position="351"/>
    </location>
</feature>
<feature type="compositionally biased region" description="Basic residues" evidence="5">
    <location>
        <begin position="2041"/>
        <end position="2051"/>
    </location>
</feature>
<feature type="compositionally biased region" description="Polar residues" evidence="5">
    <location>
        <begin position="1898"/>
        <end position="1910"/>
    </location>
</feature>
<dbReference type="Pfam" id="PF25785">
    <property type="entry name" value="TPR"/>
    <property type="match status" value="1"/>
</dbReference>
<sequence>MPLFISDEEFNRYSGDATLIAEKADSFIRDLLLQLESAKAKSDASSITAEQTCSFLEQKYISLSSDFSNLQAENRSLSSAVEKRASELAEAQAEKHQVHRKAIEKDGELERLSVEVSELHKSKRQLLEQLEQKDSLIKSYYDKIVKLSEEITLKEAKLGDTEAELARCRAACARLSQEKELTEKHNIWLNDELTAKVNNLIEVRKSHAEFETEMSAKLSDVEVQFNECSSSLNWYKERVHELENKLTSVQEELCSTKDAVATNEARFSAEVATVSKLADLYKESAEDWSKKAGDLEGVIKALETHLSQMENDYQGKLEKEVCVRKHVEKEAQELKAKLETCELEIENFRKANEKWLVPVSSFENASSATYSLDGANVNDDASEKDDGLLLVPKVPSGVSATALAASLLRDGWSLVKMYEKYQEAADTLRQETWSRKQAEAVLKRVVCEIEEKAEIILDERAEHERMVEAYKLVDKKLQQSRIEHAKFERTIGELKSDLRKHERDYDLAQKEIADLQKQVTVLLKECRDIQIRCGGASVVGAEDVLSGDASVITDNGEMEKIISERLLTYKDINGLVEQNLQLRCLVRSLSDQRDQRDAELREKFEDELQKHHDEAAQKAAVLLQRMEEQGHVVETLRHSVAMYKRLYEEEHKVRSSKWLSGVEMPVDGRKDLMLAFEGSLEAAKKAREQAVERAKNLEEELDNLRDEVMSLRLERDKLIMEAKFSRERLEKFMMEAEHQRKECIGFRARSVEFSKLIVDYQKKLRDSADSLSALGELSRKLSMEISILKHEKDILEASEKSAVDEARNLTERVHRLQASLDTIQSAADAREEARALERRKREEYVKQIEREWAESKKELQEERDRVRSLKHDNEQTLKDAKRQVEQLGKELADALRAVTAAEARASSAEARYTNFEASIRSSERKIVDVNGGTDLSVYYSNELTAELLKANEKLEEMKKEAQANKEHMLQYKELAQVNEVALKQIESAHESFKAEADRLKNSLEEEIVSLQKKVSELESDIKSKTTEVSTATLEKEENLSIALSEINCLKEENSKKISQIMELEMQISSLREELEEEHQRWRIAQDNYERQVILQSETIQELAKTSRALSTLQDENSELKKLADARKSEIDVLKATWEMKKAFFEKLKHEAEMKYKELDEQNKILHGQLEALHKKLDDVGIFSASSDQAVRGGDDLQTVISYLRRSKEIAETEVLLLKNENQRLKSQLENSLKASDNAQALLHTELAKSQKTLFSDEEFKSLKLQVNELNLLRESNVQLREESKHNFEECQRLHETAQKLRSEAEHLNSLLTDKEVELESSRKEAEMLNAERSKLENRISELLERTKGINVEDYDQLKGGYQNMQVKLGEWKAKTEEFKMLANKKEEVIVKLQEDLASNQSKLLDIEKRLNETLQAEAVLKSEAEKHKRVLNLLKKKEYTLAKEKEEAINDKQTLTNKLEDLRNEKLVLFNKMEDVVKGNESLTKQIEDLRSSKKNTVDTSSEQAIKEKDTRIQILEKTLEREKSRRVKSEQIVLFKVTQVQQERDKLMIELEKHKLAKDSHEQTSGTSGTVLPVDIGLNEQATTFMSAVDDLERAAQSAFSDATGASSDDSAAGVAGHEVQNPLNENPEAVAAAECLQAKPIDEREKRALVPKPSTETRKMGRRLVRPHLERTQELRNDVETPEVEGHTVVEGPNTVKETKPGSSHEPGPYSVPSTSVHVPSRRKRQTSTTISDFVEGTPEQESIDGAPDAKKTKGLDGSSEGAFMEEQSTIQSSEISKMSLPVIESGEDTVDLVLPSNEIANAAKVEVMEGPTDMVEDVIDPLAGSHQGDLENESLSVVEELLVEQPREAVSPDGDANGVDVLDPQHSVMEVEGDKEEGELVFEATQPREVGDILSSLSDTEAGNSQVELLAEDPTVELLPPDVLIEKNVNTEATEKADEGTDTSAGDKPGDNNDSAVLDSSQQSPQVSFGGGEGSSSTAASASAALKQSIPTSPVKEEMEERENPPAGRIVNLAERARQNAALRRDRGRGRASTLPKRGARGRGRRGG</sequence>
<organism evidence="9 10">
    <name type="scientific">Aristolochia fimbriata</name>
    <name type="common">White veined hardy Dutchman's pipe vine</name>
    <dbReference type="NCBI Taxonomy" id="158543"/>
    <lineage>
        <taxon>Eukaryota</taxon>
        <taxon>Viridiplantae</taxon>
        <taxon>Streptophyta</taxon>
        <taxon>Embryophyta</taxon>
        <taxon>Tracheophyta</taxon>
        <taxon>Spermatophyta</taxon>
        <taxon>Magnoliopsida</taxon>
        <taxon>Magnoliidae</taxon>
        <taxon>Piperales</taxon>
        <taxon>Aristolochiaceae</taxon>
        <taxon>Aristolochia</taxon>
    </lineage>
</organism>
<dbReference type="Pfam" id="PF25481">
    <property type="entry name" value="Nucleoprot-TPR"/>
    <property type="match status" value="1"/>
</dbReference>
<evidence type="ECO:0000256" key="2">
    <source>
        <dbReference type="ARBA" id="ARBA00023054"/>
    </source>
</evidence>
<feature type="compositionally biased region" description="Basic and acidic residues" evidence="5">
    <location>
        <begin position="1998"/>
        <end position="2007"/>
    </location>
</feature>
<feature type="coiled-coil region" evidence="4">
    <location>
        <begin position="940"/>
        <end position="1175"/>
    </location>
</feature>
<dbReference type="GO" id="GO:0006606">
    <property type="term" value="P:protein import into nucleus"/>
    <property type="evidence" value="ECO:0007669"/>
    <property type="project" value="InterPro"/>
</dbReference>
<accession>A0AAV7DSN7</accession>
<feature type="coiled-coil region" evidence="4">
    <location>
        <begin position="1382"/>
        <end position="1409"/>
    </location>
</feature>
<feature type="domain" description="NUA/TPR/MLP1-2-like" evidence="8">
    <location>
        <begin position="491"/>
        <end position="597"/>
    </location>
</feature>
<feature type="coiled-coil region" evidence="4">
    <location>
        <begin position="806"/>
        <end position="911"/>
    </location>
</feature>
<feature type="region of interest" description="Disordered" evidence="5">
    <location>
        <begin position="1646"/>
        <end position="1763"/>
    </location>
</feature>
<dbReference type="PANTHER" id="PTHR18898">
    <property type="entry name" value="NUCLEOPROTEIN TPR-RELATED"/>
    <property type="match status" value="1"/>
</dbReference>
<feature type="compositionally biased region" description="Polar residues" evidence="5">
    <location>
        <begin position="1955"/>
        <end position="1970"/>
    </location>
</feature>
<feature type="region of interest" description="Disordered" evidence="5">
    <location>
        <begin position="1852"/>
        <end position="2051"/>
    </location>
</feature>
<evidence type="ECO:0000259" key="7">
    <source>
        <dbReference type="Pfam" id="PF25481"/>
    </source>
</evidence>
<dbReference type="GO" id="GO:0006406">
    <property type="term" value="P:mRNA export from nucleus"/>
    <property type="evidence" value="ECO:0007669"/>
    <property type="project" value="TreeGrafter"/>
</dbReference>
<feature type="compositionally biased region" description="Basic and acidic residues" evidence="5">
    <location>
        <begin position="1669"/>
        <end position="1690"/>
    </location>
</feature>
<evidence type="ECO:0000256" key="1">
    <source>
        <dbReference type="ARBA" id="ARBA00004123"/>
    </source>
</evidence>
<comment type="subcellular location">
    <subcellularLocation>
        <location evidence="1">Nucleus</location>
    </subcellularLocation>
</comment>
<dbReference type="InterPro" id="IPR057577">
    <property type="entry name" value="Nucleoprot-TPR/MLP1_dom"/>
</dbReference>
<gene>
    <name evidence="9" type="ORF">H6P81_019438</name>
</gene>
<evidence type="ECO:0000256" key="5">
    <source>
        <dbReference type="SAM" id="MobiDB-lite"/>
    </source>
</evidence>
<dbReference type="GO" id="GO:0005643">
    <property type="term" value="C:nuclear pore"/>
    <property type="evidence" value="ECO:0007669"/>
    <property type="project" value="TreeGrafter"/>
</dbReference>
<comment type="caution">
    <text evidence="9">The sequence shown here is derived from an EMBL/GenBank/DDBJ whole genome shotgun (WGS) entry which is preliminary data.</text>
</comment>
<proteinExistence type="predicted"/>
<protein>
    <recommendedName>
        <fullName evidence="11">Nucleoprotein TPR/MLP1 domain-containing protein</fullName>
    </recommendedName>
</protein>
<evidence type="ECO:0000256" key="4">
    <source>
        <dbReference type="SAM" id="Coils"/>
    </source>
</evidence>
<dbReference type="Pfam" id="PF07926">
    <property type="entry name" value="TPR_MLP1_2"/>
    <property type="match status" value="1"/>
</dbReference>
<evidence type="ECO:0008006" key="11">
    <source>
        <dbReference type="Google" id="ProtNLM"/>
    </source>
</evidence>
<feature type="coiled-coil region" evidence="4">
    <location>
        <begin position="1207"/>
        <end position="1345"/>
    </location>
</feature>
<feature type="coiled-coil region" evidence="4">
    <location>
        <begin position="1445"/>
        <end position="1565"/>
    </location>
</feature>
<dbReference type="GO" id="GO:0017056">
    <property type="term" value="F:structural constituent of nuclear pore"/>
    <property type="evidence" value="ECO:0007669"/>
    <property type="project" value="TreeGrafter"/>
</dbReference>